<feature type="region of interest" description="Disordered" evidence="1">
    <location>
        <begin position="106"/>
        <end position="125"/>
    </location>
</feature>
<proteinExistence type="predicted"/>
<gene>
    <name evidence="3" type="ORF">C8J55DRAFT_519248</name>
</gene>
<keyword evidence="2" id="KW-0472">Membrane</keyword>
<feature type="region of interest" description="Disordered" evidence="1">
    <location>
        <begin position="139"/>
        <end position="270"/>
    </location>
</feature>
<comment type="caution">
    <text evidence="3">The sequence shown here is derived from an EMBL/GenBank/DDBJ whole genome shotgun (WGS) entry which is preliminary data.</text>
</comment>
<sequence length="387" mass="42479">MFPVSDFGFVYCGMATVAATMGYVYAKRRRVEPYSRSLALEDTVSPNDDPVFATEISANSKSESEIHLSNSSEEIETQTITVDGTTTVPAAWSLEPIISIPNPPVARGPSLKRKQMHDHDENNVPLEYPYNLTALYPNKRCKTPPSAQTIEPEIPLPKESTRDRNKETAANPEPTSEILTEPVGDSLKQPASKRQRHGSEELEYSQAQRDDKPPLTATQLHSSTDSQSECTPQVPPTTENDALSFKPSVATLDPTPPTPPRFGSEKFVPKTEKNALAIESHLPSAPSSRAAKATPASQTFAFEGFATATPALFNNETLASGANMRPVWSTANSFRKRHSFVDNPDDVTASSDSGEAHALGLASRRDSPSYTRQYFRRQEKEARLSNR</sequence>
<organism evidence="3 4">
    <name type="scientific">Lentinula lateritia</name>
    <dbReference type="NCBI Taxonomy" id="40482"/>
    <lineage>
        <taxon>Eukaryota</taxon>
        <taxon>Fungi</taxon>
        <taxon>Dikarya</taxon>
        <taxon>Basidiomycota</taxon>
        <taxon>Agaricomycotina</taxon>
        <taxon>Agaricomycetes</taxon>
        <taxon>Agaricomycetidae</taxon>
        <taxon>Agaricales</taxon>
        <taxon>Marasmiineae</taxon>
        <taxon>Omphalotaceae</taxon>
        <taxon>Lentinula</taxon>
    </lineage>
</organism>
<evidence type="ECO:0000313" key="4">
    <source>
        <dbReference type="Proteomes" id="UP001150238"/>
    </source>
</evidence>
<feature type="region of interest" description="Disordered" evidence="1">
    <location>
        <begin position="342"/>
        <end position="387"/>
    </location>
</feature>
<dbReference type="Proteomes" id="UP001150238">
    <property type="component" value="Unassembled WGS sequence"/>
</dbReference>
<dbReference type="EMBL" id="JANVFS010000025">
    <property type="protein sequence ID" value="KAJ4473329.1"/>
    <property type="molecule type" value="Genomic_DNA"/>
</dbReference>
<feature type="compositionally biased region" description="Polar residues" evidence="1">
    <location>
        <begin position="216"/>
        <end position="241"/>
    </location>
</feature>
<feature type="transmembrane region" description="Helical" evidence="2">
    <location>
        <begin position="6"/>
        <end position="26"/>
    </location>
</feature>
<reference evidence="3" key="2">
    <citation type="journal article" date="2023" name="Proc. Natl. Acad. Sci. U.S.A.">
        <title>A global phylogenomic analysis of the shiitake genus Lentinula.</title>
        <authorList>
            <person name="Sierra-Patev S."/>
            <person name="Min B."/>
            <person name="Naranjo-Ortiz M."/>
            <person name="Looney B."/>
            <person name="Konkel Z."/>
            <person name="Slot J.C."/>
            <person name="Sakamoto Y."/>
            <person name="Steenwyk J.L."/>
            <person name="Rokas A."/>
            <person name="Carro J."/>
            <person name="Camarero S."/>
            <person name="Ferreira P."/>
            <person name="Molpeceres G."/>
            <person name="Ruiz-Duenas F.J."/>
            <person name="Serrano A."/>
            <person name="Henrissat B."/>
            <person name="Drula E."/>
            <person name="Hughes K.W."/>
            <person name="Mata J.L."/>
            <person name="Ishikawa N.K."/>
            <person name="Vargas-Isla R."/>
            <person name="Ushijima S."/>
            <person name="Smith C.A."/>
            <person name="Donoghue J."/>
            <person name="Ahrendt S."/>
            <person name="Andreopoulos W."/>
            <person name="He G."/>
            <person name="LaButti K."/>
            <person name="Lipzen A."/>
            <person name="Ng V."/>
            <person name="Riley R."/>
            <person name="Sandor L."/>
            <person name="Barry K."/>
            <person name="Martinez A.T."/>
            <person name="Xiao Y."/>
            <person name="Gibbons J.G."/>
            <person name="Terashima K."/>
            <person name="Grigoriev I.V."/>
            <person name="Hibbett D."/>
        </authorList>
    </citation>
    <scope>NUCLEOTIDE SEQUENCE</scope>
    <source>
        <strain evidence="3">Sp2 HRB7682 ss15</strain>
    </source>
</reference>
<dbReference type="AlphaFoldDB" id="A0A9W9A4H7"/>
<keyword evidence="2" id="KW-0812">Transmembrane</keyword>
<evidence type="ECO:0000313" key="3">
    <source>
        <dbReference type="EMBL" id="KAJ4473329.1"/>
    </source>
</evidence>
<reference evidence="3" key="1">
    <citation type="submission" date="2022-08" db="EMBL/GenBank/DDBJ databases">
        <authorList>
            <consortium name="DOE Joint Genome Institute"/>
            <person name="Min B."/>
            <person name="Riley R."/>
            <person name="Sierra-Patev S."/>
            <person name="Naranjo-Ortiz M."/>
            <person name="Looney B."/>
            <person name="Konkel Z."/>
            <person name="Slot J.C."/>
            <person name="Sakamoto Y."/>
            <person name="Steenwyk J.L."/>
            <person name="Rokas A."/>
            <person name="Carro J."/>
            <person name="Camarero S."/>
            <person name="Ferreira P."/>
            <person name="Molpeceres G."/>
            <person name="Ruiz-Duenas F.J."/>
            <person name="Serrano A."/>
            <person name="Henrissat B."/>
            <person name="Drula E."/>
            <person name="Hughes K.W."/>
            <person name="Mata J.L."/>
            <person name="Ishikawa N.K."/>
            <person name="Vargas-Isla R."/>
            <person name="Ushijima S."/>
            <person name="Smith C.A."/>
            <person name="Ahrendt S."/>
            <person name="Andreopoulos W."/>
            <person name="He G."/>
            <person name="Labutti K."/>
            <person name="Lipzen A."/>
            <person name="Ng V."/>
            <person name="Sandor L."/>
            <person name="Barry K."/>
            <person name="Martinez A.T."/>
            <person name="Xiao Y."/>
            <person name="Gibbons J.G."/>
            <person name="Terashima K."/>
            <person name="Hibbett D.S."/>
            <person name="Grigoriev I.V."/>
        </authorList>
    </citation>
    <scope>NUCLEOTIDE SEQUENCE</scope>
    <source>
        <strain evidence="3">Sp2 HRB7682 ss15</strain>
    </source>
</reference>
<accession>A0A9W9A4H7</accession>
<name>A0A9W9A4H7_9AGAR</name>
<feature type="compositionally biased region" description="Basic and acidic residues" evidence="1">
    <location>
        <begin position="376"/>
        <end position="387"/>
    </location>
</feature>
<evidence type="ECO:0000256" key="1">
    <source>
        <dbReference type="SAM" id="MobiDB-lite"/>
    </source>
</evidence>
<evidence type="ECO:0000256" key="2">
    <source>
        <dbReference type="SAM" id="Phobius"/>
    </source>
</evidence>
<keyword evidence="2" id="KW-1133">Transmembrane helix</keyword>
<protein>
    <submittedName>
        <fullName evidence="3">Uncharacterized protein</fullName>
    </submittedName>
</protein>